<organism evidence="10 11">
    <name type="scientific">Micromonospora humida</name>
    <dbReference type="NCBI Taxonomy" id="2809018"/>
    <lineage>
        <taxon>Bacteria</taxon>
        <taxon>Bacillati</taxon>
        <taxon>Actinomycetota</taxon>
        <taxon>Actinomycetes</taxon>
        <taxon>Micromonosporales</taxon>
        <taxon>Micromonosporaceae</taxon>
        <taxon>Micromonospora</taxon>
    </lineage>
</organism>
<dbReference type="InterPro" id="IPR003439">
    <property type="entry name" value="ABC_transporter-like_ATP-bd"/>
</dbReference>
<proteinExistence type="inferred from homology"/>
<keyword evidence="7" id="KW-0472">Membrane</keyword>
<dbReference type="GO" id="GO:0005524">
    <property type="term" value="F:ATP binding"/>
    <property type="evidence" value="ECO:0007669"/>
    <property type="project" value="UniProtKB-KW"/>
</dbReference>
<evidence type="ECO:0000256" key="3">
    <source>
        <dbReference type="ARBA" id="ARBA00022448"/>
    </source>
</evidence>
<gene>
    <name evidence="10" type="ORF">JQX11_00485</name>
</gene>
<sequence>MSGPAVPSPRVAGDTPVLEISDLTVTLGTRNGPARAVAGVDWSVAPGETLALVGESGSGKSMTVLAATGLAPRSATVTGRVRLLGRELTGMSGSDRRRWRGRHVGFVFQDPMTTLNPVLTVGRQVAEACEEHLGMSRRQARSRAVELLDLVGIPAPGRRVDAHPHEFSGGMRQRVVIAMALACEPALLIADEPTTALDVTTQAQIVDLVADLRRRLGTAVVWITHDLPVVAGIADTVAVMYGGRIVEQGPVDAVFVTPGHPYTRALLAARPRPGAPGEDLAAIPGAPPSPLDLPPGCAFWPRCPVRGDARCAHELPPLVPIAPAHRVRTFYPAPAPATAAEARDGAAGRPAAGARSTADDPDQPTPEDR</sequence>
<accession>A0ABS2IKP5</accession>
<comment type="caution">
    <text evidence="10">The sequence shown here is derived from an EMBL/GenBank/DDBJ whole genome shotgun (WGS) entry which is preliminary data.</text>
</comment>
<evidence type="ECO:0000256" key="8">
    <source>
        <dbReference type="SAM" id="MobiDB-lite"/>
    </source>
</evidence>
<evidence type="ECO:0000256" key="2">
    <source>
        <dbReference type="ARBA" id="ARBA00005417"/>
    </source>
</evidence>
<evidence type="ECO:0000256" key="4">
    <source>
        <dbReference type="ARBA" id="ARBA00022475"/>
    </source>
</evidence>
<keyword evidence="11" id="KW-1185">Reference proteome</keyword>
<keyword evidence="3" id="KW-0813">Transport</keyword>
<comment type="similarity">
    <text evidence="2">Belongs to the ABC transporter superfamily.</text>
</comment>
<keyword evidence="6 10" id="KW-0067">ATP-binding</keyword>
<dbReference type="Pfam" id="PF00005">
    <property type="entry name" value="ABC_tran"/>
    <property type="match status" value="1"/>
</dbReference>
<dbReference type="Gene3D" id="3.40.50.300">
    <property type="entry name" value="P-loop containing nucleotide triphosphate hydrolases"/>
    <property type="match status" value="1"/>
</dbReference>
<dbReference type="Proteomes" id="UP001518872">
    <property type="component" value="Unassembled WGS sequence"/>
</dbReference>
<evidence type="ECO:0000256" key="1">
    <source>
        <dbReference type="ARBA" id="ARBA00004202"/>
    </source>
</evidence>
<comment type="subcellular location">
    <subcellularLocation>
        <location evidence="1">Cell membrane</location>
        <topology evidence="1">Peripheral membrane protein</topology>
    </subcellularLocation>
</comment>
<protein>
    <submittedName>
        <fullName evidence="10">ABC transporter ATP-binding protein</fullName>
    </submittedName>
</protein>
<dbReference type="PANTHER" id="PTHR43297">
    <property type="entry name" value="OLIGOPEPTIDE TRANSPORT ATP-BINDING PROTEIN APPD"/>
    <property type="match status" value="1"/>
</dbReference>
<dbReference type="InterPro" id="IPR003593">
    <property type="entry name" value="AAA+_ATPase"/>
</dbReference>
<evidence type="ECO:0000313" key="11">
    <source>
        <dbReference type="Proteomes" id="UP001518872"/>
    </source>
</evidence>
<feature type="domain" description="ABC transporter" evidence="9">
    <location>
        <begin position="18"/>
        <end position="267"/>
    </location>
</feature>
<feature type="region of interest" description="Disordered" evidence="8">
    <location>
        <begin position="335"/>
        <end position="369"/>
    </location>
</feature>
<dbReference type="InterPro" id="IPR013563">
    <property type="entry name" value="Oligopep_ABC_C"/>
</dbReference>
<dbReference type="Pfam" id="PF08352">
    <property type="entry name" value="oligo_HPY"/>
    <property type="match status" value="1"/>
</dbReference>
<keyword evidence="4" id="KW-1003">Cell membrane</keyword>
<dbReference type="SMART" id="SM00382">
    <property type="entry name" value="AAA"/>
    <property type="match status" value="1"/>
</dbReference>
<dbReference type="InterPro" id="IPR027417">
    <property type="entry name" value="P-loop_NTPase"/>
</dbReference>
<dbReference type="CDD" id="cd03257">
    <property type="entry name" value="ABC_NikE_OppD_transporters"/>
    <property type="match status" value="1"/>
</dbReference>
<dbReference type="PANTHER" id="PTHR43297:SF2">
    <property type="entry name" value="DIPEPTIDE TRANSPORT ATP-BINDING PROTEIN DPPD"/>
    <property type="match status" value="1"/>
</dbReference>
<dbReference type="NCBIfam" id="TIGR01727">
    <property type="entry name" value="oligo_HPY"/>
    <property type="match status" value="1"/>
</dbReference>
<dbReference type="EMBL" id="JAFEUC010000001">
    <property type="protein sequence ID" value="MBM7074833.1"/>
    <property type="molecule type" value="Genomic_DNA"/>
</dbReference>
<dbReference type="SUPFAM" id="SSF52540">
    <property type="entry name" value="P-loop containing nucleoside triphosphate hydrolases"/>
    <property type="match status" value="1"/>
</dbReference>
<dbReference type="InterPro" id="IPR017871">
    <property type="entry name" value="ABC_transporter-like_CS"/>
</dbReference>
<evidence type="ECO:0000256" key="5">
    <source>
        <dbReference type="ARBA" id="ARBA00022741"/>
    </source>
</evidence>
<evidence type="ECO:0000313" key="10">
    <source>
        <dbReference type="EMBL" id="MBM7074833.1"/>
    </source>
</evidence>
<dbReference type="PROSITE" id="PS00211">
    <property type="entry name" value="ABC_TRANSPORTER_1"/>
    <property type="match status" value="1"/>
</dbReference>
<keyword evidence="5" id="KW-0547">Nucleotide-binding</keyword>
<dbReference type="PROSITE" id="PS50893">
    <property type="entry name" value="ABC_TRANSPORTER_2"/>
    <property type="match status" value="1"/>
</dbReference>
<dbReference type="InterPro" id="IPR050388">
    <property type="entry name" value="ABC_Ni/Peptide_Import"/>
</dbReference>
<name>A0ABS2IKP5_9ACTN</name>
<evidence type="ECO:0000256" key="6">
    <source>
        <dbReference type="ARBA" id="ARBA00022840"/>
    </source>
</evidence>
<reference evidence="10 11" key="1">
    <citation type="submission" date="2021-02" db="EMBL/GenBank/DDBJ databases">
        <authorList>
            <person name="Ra J.-S."/>
        </authorList>
    </citation>
    <scope>NUCLEOTIDE SEQUENCE [LARGE SCALE GENOMIC DNA]</scope>
    <source>
        <strain evidence="10 11">MMS20-R1-14</strain>
    </source>
</reference>
<evidence type="ECO:0000259" key="9">
    <source>
        <dbReference type="PROSITE" id="PS50893"/>
    </source>
</evidence>
<evidence type="ECO:0000256" key="7">
    <source>
        <dbReference type="ARBA" id="ARBA00023136"/>
    </source>
</evidence>